<geneLocation type="plasmid" evidence="1">
    <name>p1</name>
</geneLocation>
<dbReference type="GO" id="GO:0003677">
    <property type="term" value="F:DNA binding"/>
    <property type="evidence" value="ECO:0007669"/>
    <property type="project" value="InterPro"/>
</dbReference>
<protein>
    <recommendedName>
        <fullName evidence="2">XRE family transcriptional regulator</fullName>
    </recommendedName>
</protein>
<name>A0AAU6Q7M3_9DEIO</name>
<gene>
    <name evidence="1" type="ORF">WDJ50_18100</name>
</gene>
<accession>A0AAU6Q7M3</accession>
<dbReference type="EMBL" id="CP149784">
    <property type="protein sequence ID" value="WYF46637.1"/>
    <property type="molecule type" value="Genomic_DNA"/>
</dbReference>
<evidence type="ECO:0000313" key="1">
    <source>
        <dbReference type="EMBL" id="WYF46637.1"/>
    </source>
</evidence>
<dbReference type="AlphaFoldDB" id="A0AAU6Q7M3"/>
<reference evidence="1" key="1">
    <citation type="submission" date="2024-03" db="EMBL/GenBank/DDBJ databases">
        <title>Deinococcus weizhi sp. nov., isolated from human skin.</title>
        <authorList>
            <person name="Wei Z."/>
            <person name="Tian F."/>
            <person name="Yang C."/>
            <person name="Xin L.T."/>
            <person name="Wen Z.J."/>
            <person name="Lan K.C."/>
            <person name="Yu L."/>
            <person name="Zhe W."/>
            <person name="Dan F.D."/>
            <person name="Jun W."/>
            <person name="Rui Z."/>
            <person name="Yong X.J."/>
            <person name="Ting Y."/>
            <person name="Wei X."/>
            <person name="Xu Z.G."/>
            <person name="Xin Z."/>
            <person name="Dong F.G."/>
            <person name="Ni X.M."/>
            <person name="Zheng M.G."/>
            <person name="Chun Y."/>
            <person name="Qian W.X."/>
        </authorList>
    </citation>
    <scope>NUCLEOTIDE SEQUENCE</scope>
    <source>
        <strain evidence="1">VB142</strain>
        <plasmid evidence="1">p1</plasmid>
    </source>
</reference>
<dbReference type="InterPro" id="IPR010982">
    <property type="entry name" value="Lambda_DNA-bd_dom_sf"/>
</dbReference>
<proteinExistence type="predicted"/>
<organism evidence="1">
    <name type="scientific">Deinococcus sp. VB142</name>
    <dbReference type="NCBI Taxonomy" id="3112952"/>
    <lineage>
        <taxon>Bacteria</taxon>
        <taxon>Thermotogati</taxon>
        <taxon>Deinococcota</taxon>
        <taxon>Deinococci</taxon>
        <taxon>Deinococcales</taxon>
        <taxon>Deinococcaceae</taxon>
        <taxon>Deinococcus</taxon>
    </lineage>
</organism>
<sequence length="83" mass="9383">MTYIDPVKWQEAQQAIRQQMLAQPRGYQARLAEKLGRTPGFVHQLAKGLVPIPVEHLDTILESLGLEYDVTIRPKTSSPESQI</sequence>
<evidence type="ECO:0008006" key="2">
    <source>
        <dbReference type="Google" id="ProtNLM"/>
    </source>
</evidence>
<dbReference type="SUPFAM" id="SSF47413">
    <property type="entry name" value="lambda repressor-like DNA-binding domains"/>
    <property type="match status" value="1"/>
</dbReference>
<dbReference type="RefSeq" id="WP_339098113.1">
    <property type="nucleotide sequence ID" value="NZ_CP149784.1"/>
</dbReference>
<keyword evidence="1" id="KW-0614">Plasmid</keyword>